<proteinExistence type="predicted"/>
<dbReference type="RefSeq" id="WP_157187691.1">
    <property type="nucleotide sequence ID" value="NZ_LR699554.1"/>
</dbReference>
<reference evidence="2 3" key="1">
    <citation type="submission" date="2019-08" db="EMBL/GenBank/DDBJ databases">
        <authorList>
            <person name="Herpell B J."/>
        </authorList>
    </citation>
    <scope>NUCLEOTIDE SEQUENCE [LARGE SCALE GENOMIC DNA]</scope>
    <source>
        <strain evidence="3">Msb3</strain>
    </source>
</reference>
<evidence type="ECO:0000313" key="3">
    <source>
        <dbReference type="Proteomes" id="UP000325811"/>
    </source>
</evidence>
<dbReference type="AlphaFoldDB" id="A0A5Q4ZJR0"/>
<accession>A0A5Q4ZJR0</accession>
<keyword evidence="1" id="KW-0812">Transmembrane</keyword>
<feature type="transmembrane region" description="Helical" evidence="1">
    <location>
        <begin position="6"/>
        <end position="27"/>
    </location>
</feature>
<name>A0A5Q4ZJR0_9BURK</name>
<sequence length="54" mass="5667">MLAATVGIALFILLPVMRFILMSGVFLHQRDYRFGAIAALLPAIVAPGLVVGAA</sequence>
<gene>
    <name evidence="2" type="ORF">PDMSB3_1073</name>
</gene>
<feature type="transmembrane region" description="Helical" evidence="1">
    <location>
        <begin position="34"/>
        <end position="53"/>
    </location>
</feature>
<dbReference type="EMBL" id="LR699554">
    <property type="protein sequence ID" value="VVD32371.1"/>
    <property type="molecule type" value="Genomic_DNA"/>
</dbReference>
<keyword evidence="1" id="KW-1133">Transmembrane helix</keyword>
<dbReference type="Proteomes" id="UP000325811">
    <property type="component" value="Chromosome II"/>
</dbReference>
<protein>
    <submittedName>
        <fullName evidence="2">Uncharacterized protein</fullName>
    </submittedName>
</protein>
<organism evidence="2 3">
    <name type="scientific">Paraburkholderia dioscoreae</name>
    <dbReference type="NCBI Taxonomy" id="2604047"/>
    <lineage>
        <taxon>Bacteria</taxon>
        <taxon>Pseudomonadati</taxon>
        <taxon>Pseudomonadota</taxon>
        <taxon>Betaproteobacteria</taxon>
        <taxon>Burkholderiales</taxon>
        <taxon>Burkholderiaceae</taxon>
        <taxon>Paraburkholderia</taxon>
    </lineage>
</organism>
<keyword evidence="1" id="KW-0472">Membrane</keyword>
<evidence type="ECO:0000313" key="2">
    <source>
        <dbReference type="EMBL" id="VVD32371.1"/>
    </source>
</evidence>
<keyword evidence="3" id="KW-1185">Reference proteome</keyword>
<evidence type="ECO:0000256" key="1">
    <source>
        <dbReference type="SAM" id="Phobius"/>
    </source>
</evidence>
<dbReference type="KEGG" id="pdio:PDMSB3_1073.1"/>